<evidence type="ECO:0000313" key="1">
    <source>
        <dbReference type="EMBL" id="GBN74599.1"/>
    </source>
</evidence>
<sequence length="106" mass="12454">TRLSDPTGVSRHIEKQWKEAEDGIRTAYSGAYAAKVQKNTKSLFAWVMDPNINKVIDAMEEAVTSECPHYYYRPGRWYLNAFLNATNFFPKSWVDYLMCQYIFKNR</sequence>
<reference evidence="1 2" key="1">
    <citation type="journal article" date="2019" name="Sci. Rep.">
        <title>Orb-weaving spider Araneus ventricosus genome elucidates the spidroin gene catalogue.</title>
        <authorList>
            <person name="Kono N."/>
            <person name="Nakamura H."/>
            <person name="Ohtoshi R."/>
            <person name="Moran D.A.P."/>
            <person name="Shinohara A."/>
            <person name="Yoshida Y."/>
            <person name="Fujiwara M."/>
            <person name="Mori M."/>
            <person name="Tomita M."/>
            <person name="Arakawa K."/>
        </authorList>
    </citation>
    <scope>NUCLEOTIDE SEQUENCE [LARGE SCALE GENOMIC DNA]</scope>
</reference>
<name>A0A4Y2RH68_ARAVE</name>
<dbReference type="EMBL" id="BGPR01016939">
    <property type="protein sequence ID" value="GBN74599.1"/>
    <property type="molecule type" value="Genomic_DNA"/>
</dbReference>
<dbReference type="Proteomes" id="UP000499080">
    <property type="component" value="Unassembled WGS sequence"/>
</dbReference>
<dbReference type="OrthoDB" id="6422490at2759"/>
<organism evidence="1 2">
    <name type="scientific">Araneus ventricosus</name>
    <name type="common">Orbweaver spider</name>
    <name type="synonym">Epeira ventricosa</name>
    <dbReference type="NCBI Taxonomy" id="182803"/>
    <lineage>
        <taxon>Eukaryota</taxon>
        <taxon>Metazoa</taxon>
        <taxon>Ecdysozoa</taxon>
        <taxon>Arthropoda</taxon>
        <taxon>Chelicerata</taxon>
        <taxon>Arachnida</taxon>
        <taxon>Araneae</taxon>
        <taxon>Araneomorphae</taxon>
        <taxon>Entelegynae</taxon>
        <taxon>Araneoidea</taxon>
        <taxon>Araneidae</taxon>
        <taxon>Araneus</taxon>
    </lineage>
</organism>
<gene>
    <name evidence="1" type="ORF">AVEN_225729_1</name>
</gene>
<proteinExistence type="predicted"/>
<dbReference type="AlphaFoldDB" id="A0A4Y2RH68"/>
<comment type="caution">
    <text evidence="1">The sequence shown here is derived from an EMBL/GenBank/DDBJ whole genome shotgun (WGS) entry which is preliminary data.</text>
</comment>
<feature type="non-terminal residue" evidence="1">
    <location>
        <position position="1"/>
    </location>
</feature>
<evidence type="ECO:0000313" key="2">
    <source>
        <dbReference type="Proteomes" id="UP000499080"/>
    </source>
</evidence>
<keyword evidence="2" id="KW-1185">Reference proteome</keyword>
<accession>A0A4Y2RH68</accession>
<protein>
    <submittedName>
        <fullName evidence="1">Uncharacterized protein</fullName>
    </submittedName>
</protein>